<organism evidence="1">
    <name type="scientific">Vannella robusta</name>
    <dbReference type="NCBI Taxonomy" id="1487602"/>
    <lineage>
        <taxon>Eukaryota</taxon>
        <taxon>Amoebozoa</taxon>
        <taxon>Discosea</taxon>
        <taxon>Flabellinia</taxon>
        <taxon>Vannellidae</taxon>
        <taxon>Vannella</taxon>
    </lineage>
</organism>
<evidence type="ECO:0000313" key="1">
    <source>
        <dbReference type="EMBL" id="CAE2214355.1"/>
    </source>
</evidence>
<reference evidence="1" key="1">
    <citation type="submission" date="2021-01" db="EMBL/GenBank/DDBJ databases">
        <authorList>
            <person name="Corre E."/>
            <person name="Pelletier E."/>
            <person name="Niang G."/>
            <person name="Scheremetjew M."/>
            <person name="Finn R."/>
            <person name="Kale V."/>
            <person name="Holt S."/>
            <person name="Cochrane G."/>
            <person name="Meng A."/>
            <person name="Brown T."/>
            <person name="Cohen L."/>
        </authorList>
    </citation>
    <scope>NUCLEOTIDE SEQUENCE</scope>
    <source>
        <strain evidence="1">DIVA3 518/3/11/1/6</strain>
    </source>
</reference>
<proteinExistence type="predicted"/>
<dbReference type="EMBL" id="HBKP01009263">
    <property type="protein sequence ID" value="CAE2214355.1"/>
    <property type="molecule type" value="Transcribed_RNA"/>
</dbReference>
<protein>
    <submittedName>
        <fullName evidence="1">Uncharacterized protein</fullName>
    </submittedName>
</protein>
<name>A0A7S4MCY4_9EUKA</name>
<dbReference type="AlphaFoldDB" id="A0A7S4MCY4"/>
<accession>A0A7S4MCY4</accession>
<sequence length="168" mass="18809">MKNRAFNNVVILPEEVLRNDSPSSTAQNDFLEILESPEKLLTSKASVFNVKLTKHALEALPGSYTVYVTIHCLTGTVLLYKKKLQVPCLRQYLTAKEANPEEGFVCHFLLRLAENPGTNEAIICCQLFHTNQFVAQISARTTFTKKRKSKGAVHHADTCLALTEYLPT</sequence>
<gene>
    <name evidence="1" type="ORF">VSP0166_LOCUS6534</name>
</gene>